<evidence type="ECO:0000313" key="1">
    <source>
        <dbReference type="EMBL" id="ACR11950.1"/>
    </source>
</evidence>
<protein>
    <submittedName>
        <fullName evidence="1">Uncharacterized protein</fullName>
    </submittedName>
</protein>
<keyword evidence="2" id="KW-1185">Reference proteome</keyword>
<dbReference type="Proteomes" id="UP000009080">
    <property type="component" value="Chromosome"/>
</dbReference>
<evidence type="ECO:0000313" key="2">
    <source>
        <dbReference type="Proteomes" id="UP000009080"/>
    </source>
</evidence>
<accession>C5BRG0</accession>
<name>C5BRG0_TERTT</name>
<dbReference type="HOGENOM" id="CLU_021908_0_0_6"/>
<dbReference type="AlphaFoldDB" id="C5BRG0"/>
<dbReference type="STRING" id="377629.TERTU_3539"/>
<organism evidence="1 2">
    <name type="scientific">Teredinibacter turnerae (strain ATCC 39867 / T7901)</name>
    <dbReference type="NCBI Taxonomy" id="377629"/>
    <lineage>
        <taxon>Bacteria</taxon>
        <taxon>Pseudomonadati</taxon>
        <taxon>Pseudomonadota</taxon>
        <taxon>Gammaproteobacteria</taxon>
        <taxon>Cellvibrionales</taxon>
        <taxon>Cellvibrionaceae</taxon>
        <taxon>Teredinibacter</taxon>
    </lineage>
</organism>
<dbReference type="RefSeq" id="WP_015818062.1">
    <property type="nucleotide sequence ID" value="NC_012997.1"/>
</dbReference>
<sequence>MPLFFLLIKLLGDSMNKSTKKLSHMLFSKLTKKIRFGAVVVCAGALPCVGAEIKGESEILDLINPRPTNIVLERVGEGSAVLRAMFTSAPNQEVLHVFVEGEPVPFFDDGKKFDSRAGDGEFTAEVPFDFELFAQANQTLAETRRKNSERPLFAAGTRQKIGTQSFTEMGDGLLIDSQMDDSEASVLLPFNDSQLRLGERLSINFTGLPLGTISPSSSLLPTDPARSLMITDLSVVSDPTRTWACRRAGLPPMGNATGSWTFWTLMANVANGSASTSDYIKHLFKHWASLQTVNNFGVPARPNVYQQIIEQWEMRSGGPGVSLDPRQSPFRLLGIVLRADLRSDGSATYGGGDAGEGRFVFALHDGECHSERMTLIMEYKVPIDGCENVRDWAIKWKNLANSTQYNDDLASLTDVFASAGAAPSRPNQSAIGQVRTNELLAGSPFWELREFFLPDAGGFLAQTTVKQEPDNGHNNTGLLAKYVNSEWPNLVGPPAAQHLVPDSFLGQDFLAGAAPAPTLWDAPNSLLTVPTTPSPISPPPATIRDDALFQLALNTCSGCHTVETNTNFAHLDYGTPAGTPAILSGFLTGISLLDPRDGALTRSFDDLARRADDLDILAASSCTRSSARVPTGNLVLHALTAPAPQRSPH</sequence>
<gene>
    <name evidence="1" type="ordered locus">TERTU_3539</name>
</gene>
<dbReference type="EMBL" id="CP001614">
    <property type="protein sequence ID" value="ACR11950.1"/>
    <property type="molecule type" value="Genomic_DNA"/>
</dbReference>
<dbReference type="OrthoDB" id="606708at2"/>
<reference evidence="1 2" key="1">
    <citation type="journal article" date="2009" name="PLoS ONE">
        <title>The complete genome of Teredinibacter turnerae T7901: an intracellular endosymbiont of marine wood-boring bivalves (shipworms).</title>
        <authorList>
            <person name="Yang J.C."/>
            <person name="Madupu R."/>
            <person name="Durkin A.S."/>
            <person name="Ekborg N.A."/>
            <person name="Pedamallu C.S."/>
            <person name="Hostetler J.B."/>
            <person name="Radune D."/>
            <person name="Toms B.S."/>
            <person name="Henrissat B."/>
            <person name="Coutinho P.M."/>
            <person name="Schwarz S."/>
            <person name="Field L."/>
            <person name="Trindade-Silva A.E."/>
            <person name="Soares C.A.G."/>
            <person name="Elshahawi S."/>
            <person name="Hanora A."/>
            <person name="Schmidt E.W."/>
            <person name="Haygood M.G."/>
            <person name="Posfai J."/>
            <person name="Benner J."/>
            <person name="Madinger C."/>
            <person name="Nove J."/>
            <person name="Anton B."/>
            <person name="Chaudhary K."/>
            <person name="Foster J."/>
            <person name="Holman A."/>
            <person name="Kumar S."/>
            <person name="Lessard P.A."/>
            <person name="Luyten Y.A."/>
            <person name="Slatko B."/>
            <person name="Wood N."/>
            <person name="Wu B."/>
            <person name="Teplitski M."/>
            <person name="Mougous J.D."/>
            <person name="Ward N."/>
            <person name="Eisen J.A."/>
            <person name="Badger J.H."/>
            <person name="Distel D.L."/>
        </authorList>
    </citation>
    <scope>NUCLEOTIDE SEQUENCE [LARGE SCALE GENOMIC DNA]</scope>
    <source>
        <strain evidence="2">ATCC 39867 / T7901</strain>
    </source>
</reference>
<dbReference type="KEGG" id="ttu:TERTU_3539"/>
<proteinExistence type="predicted"/>
<dbReference type="eggNOG" id="COG1361">
    <property type="taxonomic scope" value="Bacteria"/>
</dbReference>